<dbReference type="NCBIfam" id="TIGR01891">
    <property type="entry name" value="amidohydrolases"/>
    <property type="match status" value="1"/>
</dbReference>
<dbReference type="SUPFAM" id="SSF53187">
    <property type="entry name" value="Zn-dependent exopeptidases"/>
    <property type="match status" value="1"/>
</dbReference>
<dbReference type="PANTHER" id="PTHR30575">
    <property type="entry name" value="PEPTIDASE M20"/>
    <property type="match status" value="1"/>
</dbReference>
<feature type="domain" description="Peptidase M20 dimerisation" evidence="2">
    <location>
        <begin position="171"/>
        <end position="262"/>
    </location>
</feature>
<dbReference type="Gene3D" id="3.40.630.10">
    <property type="entry name" value="Zn peptidases"/>
    <property type="match status" value="1"/>
</dbReference>
<dbReference type="InterPro" id="IPR036264">
    <property type="entry name" value="Bact_exopeptidase_dim_dom"/>
</dbReference>
<dbReference type="InterPro" id="IPR011650">
    <property type="entry name" value="Peptidase_M20_dimer"/>
</dbReference>
<dbReference type="PANTHER" id="PTHR30575:SF0">
    <property type="entry name" value="XAA-ARG DIPEPTIDASE"/>
    <property type="match status" value="1"/>
</dbReference>
<dbReference type="EMBL" id="JAFFZS010000032">
    <property type="protein sequence ID" value="MBN0048032.1"/>
    <property type="molecule type" value="Genomic_DNA"/>
</dbReference>
<evidence type="ECO:0000256" key="1">
    <source>
        <dbReference type="PIRNR" id="PIRNR037226"/>
    </source>
</evidence>
<sequence length="400" mass="42423">MTSDDFLHELTDRAVDRWSARLLALSRAVHAEPETAFAEHRAVARVAELLEEAGFHVRRGVCDLPTALTATVGEGDLTVGICAEYDALPGVGHACGHNLIAAAGVGAAIGLAAVADRLGLRVKLLGTPAEEHGGGKVLMLERGAFDDVTVAMMVHPGPGDLTFGGDRTTAAARFEVVFRGRTAHSAKSPHEALNAGDAAVVAQVAVGLLRQQITSASRISGFVREAGQRTNMIPERAVLEYEVRAAGAEELGRLTERVLDCFRGAAMATGTAADIRRTQPDYLDLRQDPWLLGMYERHLKEFGRAAEPVPPGSVSASTDMGNVSHVVPSIHPHIGVLGCRATPHHAEFADEMTTPAADTALLDAARLLARTGVDLAGNAERREHYVRAHRWRLPGGGVVG</sequence>
<dbReference type="Pfam" id="PF01546">
    <property type="entry name" value="Peptidase_M20"/>
    <property type="match status" value="1"/>
</dbReference>
<keyword evidence="4" id="KW-1185">Reference proteome</keyword>
<protein>
    <recommendedName>
        <fullName evidence="1">Peptidase M20 domain-containing protein 2</fullName>
    </recommendedName>
</protein>
<comment type="similarity">
    <text evidence="1">Belongs to the peptidase M20A family.</text>
</comment>
<dbReference type="SUPFAM" id="SSF55031">
    <property type="entry name" value="Bacterial exopeptidase dimerisation domain"/>
    <property type="match status" value="1"/>
</dbReference>
<dbReference type="InterPro" id="IPR017144">
    <property type="entry name" value="Xaa-Arg_dipeptidase"/>
</dbReference>
<accession>A0ABS2VY03</accession>
<name>A0ABS2VY03_STRAS</name>
<organism evidence="3 4">
    <name type="scientific">Streptomyces actuosus</name>
    <dbReference type="NCBI Taxonomy" id="1885"/>
    <lineage>
        <taxon>Bacteria</taxon>
        <taxon>Bacillati</taxon>
        <taxon>Actinomycetota</taxon>
        <taxon>Actinomycetes</taxon>
        <taxon>Kitasatosporales</taxon>
        <taxon>Streptomycetaceae</taxon>
        <taxon>Streptomyces</taxon>
    </lineage>
</organism>
<dbReference type="Pfam" id="PF07687">
    <property type="entry name" value="M20_dimer"/>
    <property type="match status" value="1"/>
</dbReference>
<proteinExistence type="inferred from homology"/>
<dbReference type="Proteomes" id="UP000788262">
    <property type="component" value="Unassembled WGS sequence"/>
</dbReference>
<dbReference type="InterPro" id="IPR052030">
    <property type="entry name" value="Peptidase_M20/M20A_hydrolases"/>
</dbReference>
<reference evidence="3 4" key="1">
    <citation type="submission" date="2021-02" db="EMBL/GenBank/DDBJ databases">
        <title>Whole genome sequencing of Streptomyces actuosus VRA1.</title>
        <authorList>
            <person name="Sen G."/>
            <person name="Sen A."/>
        </authorList>
    </citation>
    <scope>NUCLEOTIDE SEQUENCE [LARGE SCALE GENOMIC DNA]</scope>
    <source>
        <strain evidence="3 4">VRA1</strain>
    </source>
</reference>
<dbReference type="RefSeq" id="WP_205386159.1">
    <property type="nucleotide sequence ID" value="NZ_JAFFZS010000032.1"/>
</dbReference>
<dbReference type="InterPro" id="IPR017439">
    <property type="entry name" value="Amidohydrolase"/>
</dbReference>
<comment type="caution">
    <text evidence="3">The sequence shown here is derived from an EMBL/GenBank/DDBJ whole genome shotgun (WGS) entry which is preliminary data.</text>
</comment>
<evidence type="ECO:0000313" key="3">
    <source>
        <dbReference type="EMBL" id="MBN0048032.1"/>
    </source>
</evidence>
<evidence type="ECO:0000259" key="2">
    <source>
        <dbReference type="Pfam" id="PF07687"/>
    </source>
</evidence>
<gene>
    <name evidence="3" type="ORF">JS756_28760</name>
</gene>
<dbReference type="Gene3D" id="3.30.70.360">
    <property type="match status" value="1"/>
</dbReference>
<evidence type="ECO:0000313" key="4">
    <source>
        <dbReference type="Proteomes" id="UP000788262"/>
    </source>
</evidence>
<dbReference type="InterPro" id="IPR002933">
    <property type="entry name" value="Peptidase_M20"/>
</dbReference>
<dbReference type="PIRSF" id="PIRSF037226">
    <property type="entry name" value="Amidohydrolase_ACY1L2_prd"/>
    <property type="match status" value="1"/>
</dbReference>